<evidence type="ECO:0000313" key="1">
    <source>
        <dbReference type="EMBL" id="KAK3785303.1"/>
    </source>
</evidence>
<protein>
    <submittedName>
        <fullName evidence="1">Uncharacterized protein</fullName>
    </submittedName>
</protein>
<evidence type="ECO:0000313" key="2">
    <source>
        <dbReference type="Proteomes" id="UP001283361"/>
    </source>
</evidence>
<comment type="caution">
    <text evidence="1">The sequence shown here is derived from an EMBL/GenBank/DDBJ whole genome shotgun (WGS) entry which is preliminary data.</text>
</comment>
<gene>
    <name evidence="1" type="ORF">RRG08_050153</name>
</gene>
<dbReference type="AlphaFoldDB" id="A0AAE1ACG7"/>
<organism evidence="1 2">
    <name type="scientific">Elysia crispata</name>
    <name type="common">lettuce slug</name>
    <dbReference type="NCBI Taxonomy" id="231223"/>
    <lineage>
        <taxon>Eukaryota</taxon>
        <taxon>Metazoa</taxon>
        <taxon>Spiralia</taxon>
        <taxon>Lophotrochozoa</taxon>
        <taxon>Mollusca</taxon>
        <taxon>Gastropoda</taxon>
        <taxon>Heterobranchia</taxon>
        <taxon>Euthyneura</taxon>
        <taxon>Panpulmonata</taxon>
        <taxon>Sacoglossa</taxon>
        <taxon>Placobranchoidea</taxon>
        <taxon>Plakobranchidae</taxon>
        <taxon>Elysia</taxon>
    </lineage>
</organism>
<name>A0AAE1ACG7_9GAST</name>
<keyword evidence="2" id="KW-1185">Reference proteome</keyword>
<sequence length="103" mass="11370">MFLFGPARWLARELSTVSSRQSLRPACTWPRWGPLVDTSAEQPQLVSWPVRAGSSLGHPWVAPIVPDDLPLGDARLEIEKGLLTESNSVLHPDDRKSHAAHAQ</sequence>
<accession>A0AAE1ACG7</accession>
<dbReference type="Proteomes" id="UP001283361">
    <property type="component" value="Unassembled WGS sequence"/>
</dbReference>
<proteinExistence type="predicted"/>
<dbReference type="EMBL" id="JAWDGP010002141">
    <property type="protein sequence ID" value="KAK3785303.1"/>
    <property type="molecule type" value="Genomic_DNA"/>
</dbReference>
<reference evidence="1" key="1">
    <citation type="journal article" date="2023" name="G3 (Bethesda)">
        <title>A reference genome for the long-term kleptoplast-retaining sea slug Elysia crispata morphotype clarki.</title>
        <authorList>
            <person name="Eastman K.E."/>
            <person name="Pendleton A.L."/>
            <person name="Shaikh M.A."/>
            <person name="Suttiyut T."/>
            <person name="Ogas R."/>
            <person name="Tomko P."/>
            <person name="Gavelis G."/>
            <person name="Widhalm J.R."/>
            <person name="Wisecaver J.H."/>
        </authorList>
    </citation>
    <scope>NUCLEOTIDE SEQUENCE</scope>
    <source>
        <strain evidence="1">ECLA1</strain>
    </source>
</reference>